<dbReference type="EMBL" id="JBJKFK010003626">
    <property type="protein sequence ID" value="KAL3309701.1"/>
    <property type="molecule type" value="Genomic_DNA"/>
</dbReference>
<evidence type="ECO:0000313" key="3">
    <source>
        <dbReference type="Proteomes" id="UP001626550"/>
    </source>
</evidence>
<comment type="caution">
    <text evidence="2">The sequence shown here is derived from an EMBL/GenBank/DDBJ whole genome shotgun (WGS) entry which is preliminary data.</text>
</comment>
<evidence type="ECO:0000259" key="1">
    <source>
        <dbReference type="SMART" id="SM01145"/>
    </source>
</evidence>
<dbReference type="InterPro" id="IPR010439">
    <property type="entry name" value="MUN_dom"/>
</dbReference>
<dbReference type="PANTHER" id="PTHR12166:SF8">
    <property type="entry name" value="CALCIUM-DEPENDENT SECRETION ACTIVATOR"/>
    <property type="match status" value="1"/>
</dbReference>
<keyword evidence="3" id="KW-1185">Reference proteome</keyword>
<feature type="non-terminal residue" evidence="2">
    <location>
        <position position="173"/>
    </location>
</feature>
<sequence length="173" mass="20486">MKRKHFRTRKSALTFKYVPDMYNFDEKEDRIRIAKSAKLFVTEQGMQDANVRTVLVEERDMFLHVRQRLNVLLERQIVEFRYYFPFGRPEGALKQTLGLLERVLMRDNGHPASAEEVRQVIRQCLEKAAHVNYQRISEYAMIESGNNKSLPDIIHLAELCIEVLRQNEEHHAE</sequence>
<proteinExistence type="predicted"/>
<organism evidence="2 3">
    <name type="scientific">Cichlidogyrus casuarinus</name>
    <dbReference type="NCBI Taxonomy" id="1844966"/>
    <lineage>
        <taxon>Eukaryota</taxon>
        <taxon>Metazoa</taxon>
        <taxon>Spiralia</taxon>
        <taxon>Lophotrochozoa</taxon>
        <taxon>Platyhelminthes</taxon>
        <taxon>Monogenea</taxon>
        <taxon>Monopisthocotylea</taxon>
        <taxon>Dactylogyridea</taxon>
        <taxon>Ancyrocephalidae</taxon>
        <taxon>Cichlidogyrus</taxon>
    </lineage>
</organism>
<evidence type="ECO:0000313" key="2">
    <source>
        <dbReference type="EMBL" id="KAL3309701.1"/>
    </source>
</evidence>
<reference evidence="2 3" key="1">
    <citation type="submission" date="2024-11" db="EMBL/GenBank/DDBJ databases">
        <title>Adaptive evolution of stress response genes in parasites aligns with host niche diversity.</title>
        <authorList>
            <person name="Hahn C."/>
            <person name="Resl P."/>
        </authorList>
    </citation>
    <scope>NUCLEOTIDE SEQUENCE [LARGE SCALE GENOMIC DNA]</scope>
    <source>
        <strain evidence="2">EGGRZ-B1_66</strain>
        <tissue evidence="2">Body</tissue>
    </source>
</reference>
<dbReference type="Proteomes" id="UP001626550">
    <property type="component" value="Unassembled WGS sequence"/>
</dbReference>
<dbReference type="PANTHER" id="PTHR12166">
    <property type="entry name" value="CALCIUM-DEPENDENT SECRETION ACTIVATOR"/>
    <property type="match status" value="1"/>
</dbReference>
<dbReference type="InterPro" id="IPR033227">
    <property type="entry name" value="CAPS"/>
</dbReference>
<dbReference type="Pfam" id="PF06292">
    <property type="entry name" value="MUN"/>
    <property type="match status" value="1"/>
</dbReference>
<dbReference type="SMART" id="SM01145">
    <property type="entry name" value="DUF1041"/>
    <property type="match status" value="1"/>
</dbReference>
<feature type="domain" description="MUN" evidence="1">
    <location>
        <begin position="118"/>
        <end position="172"/>
    </location>
</feature>
<name>A0ABD2PTB9_9PLAT</name>
<accession>A0ABD2PTB9</accession>
<protein>
    <submittedName>
        <fullName evidence="2">Ca -dependent secretion activator</fullName>
    </submittedName>
</protein>
<gene>
    <name evidence="2" type="primary">CADPS2_4</name>
    <name evidence="2" type="ORF">Ciccas_011750</name>
</gene>
<dbReference type="AlphaFoldDB" id="A0ABD2PTB9"/>